<dbReference type="GO" id="GO:0005576">
    <property type="term" value="C:extracellular region"/>
    <property type="evidence" value="ECO:0007669"/>
    <property type="project" value="UniProtKB-SubCell"/>
</dbReference>
<keyword evidence="3 6" id="KW-0964">Secreted</keyword>
<feature type="region of interest" description="Disordered" evidence="7">
    <location>
        <begin position="44"/>
        <end position="80"/>
    </location>
</feature>
<keyword evidence="6" id="KW-0217">Developmental protein</keyword>
<comment type="function">
    <text evidence="6">Controls stomatal patterning.</text>
</comment>
<evidence type="ECO:0000256" key="3">
    <source>
        <dbReference type="ARBA" id="ARBA00022525"/>
    </source>
</evidence>
<comment type="caution">
    <text evidence="8">The sequence shown here is derived from an EMBL/GenBank/DDBJ whole genome shotgun (WGS) entry which is preliminary data.</text>
</comment>
<keyword evidence="4 6" id="KW-0732">Signal</keyword>
<dbReference type="PANTHER" id="PTHR33109">
    <property type="entry name" value="EPIDERMAL PATTERNING FACTOR-LIKE PROTEIN 4"/>
    <property type="match status" value="1"/>
</dbReference>
<evidence type="ECO:0000313" key="8">
    <source>
        <dbReference type="EMBL" id="KAI3944272.1"/>
    </source>
</evidence>
<evidence type="ECO:0000256" key="2">
    <source>
        <dbReference type="ARBA" id="ARBA00008127"/>
    </source>
</evidence>
<evidence type="ECO:0000256" key="7">
    <source>
        <dbReference type="SAM" id="MobiDB-lite"/>
    </source>
</evidence>
<dbReference type="AlphaFoldDB" id="A0AAD4TAQ1"/>
<dbReference type="EMBL" id="JAJJMB010004060">
    <property type="protein sequence ID" value="KAI3944272.1"/>
    <property type="molecule type" value="Genomic_DNA"/>
</dbReference>
<sequence length="147" mass="16383">MWVLDGQHKRRIRVLVAAFLLLMSWVSASNRPFAPHGENDAHLQVSKSYKKDNHSFTGQSTELLPTREESSQSKQGSEKEVVVASEEACDGLSTLGSRPPSCVHRCEGCNPCGAIQVPTRTDQLNLQYANYEPEDWKCKCGNAFFDP</sequence>
<evidence type="ECO:0000256" key="1">
    <source>
        <dbReference type="ARBA" id="ARBA00004613"/>
    </source>
</evidence>
<feature type="signal peptide" evidence="6">
    <location>
        <begin position="1"/>
        <end position="28"/>
    </location>
</feature>
<evidence type="ECO:0000256" key="6">
    <source>
        <dbReference type="RuleBase" id="RU367102"/>
    </source>
</evidence>
<name>A0AAD4TAQ1_9MAGN</name>
<evidence type="ECO:0000256" key="4">
    <source>
        <dbReference type="ARBA" id="ARBA00022729"/>
    </source>
</evidence>
<evidence type="ECO:0000256" key="5">
    <source>
        <dbReference type="ARBA" id="ARBA00023157"/>
    </source>
</evidence>
<protein>
    <recommendedName>
        <fullName evidence="6">Epidermal patterning factor-like protein</fullName>
    </recommendedName>
</protein>
<dbReference type="PANTHER" id="PTHR33109:SF3">
    <property type="entry name" value="EPIDERMAL PATTERNING FACTOR-LIKE PROTEIN"/>
    <property type="match status" value="1"/>
</dbReference>
<comment type="similarity">
    <text evidence="2 6">Belongs to the plant cysteine rich small secretory peptide family. Epidermal patterning factor subfamily.</text>
</comment>
<dbReference type="Proteomes" id="UP001202328">
    <property type="component" value="Unassembled WGS sequence"/>
</dbReference>
<dbReference type="GO" id="GO:0010052">
    <property type="term" value="P:guard cell differentiation"/>
    <property type="evidence" value="ECO:0007669"/>
    <property type="project" value="UniProtKB-UniRule"/>
</dbReference>
<evidence type="ECO:0000313" key="9">
    <source>
        <dbReference type="Proteomes" id="UP001202328"/>
    </source>
</evidence>
<organism evidence="8 9">
    <name type="scientific">Papaver atlanticum</name>
    <dbReference type="NCBI Taxonomy" id="357466"/>
    <lineage>
        <taxon>Eukaryota</taxon>
        <taxon>Viridiplantae</taxon>
        <taxon>Streptophyta</taxon>
        <taxon>Embryophyta</taxon>
        <taxon>Tracheophyta</taxon>
        <taxon>Spermatophyta</taxon>
        <taxon>Magnoliopsida</taxon>
        <taxon>Ranunculales</taxon>
        <taxon>Papaveraceae</taxon>
        <taxon>Papaveroideae</taxon>
        <taxon>Papaver</taxon>
    </lineage>
</organism>
<comment type="subcellular location">
    <subcellularLocation>
        <location evidence="1 6">Secreted</location>
    </subcellularLocation>
</comment>
<proteinExistence type="inferred from homology"/>
<dbReference type="InterPro" id="IPR039455">
    <property type="entry name" value="EPFL"/>
</dbReference>
<accession>A0AAD4TAQ1</accession>
<feature type="compositionally biased region" description="Basic and acidic residues" evidence="7">
    <location>
        <begin position="65"/>
        <end position="80"/>
    </location>
</feature>
<dbReference type="Pfam" id="PF17181">
    <property type="entry name" value="EPF"/>
    <property type="match status" value="1"/>
</dbReference>
<gene>
    <name evidence="8" type="ORF">MKW98_016502</name>
</gene>
<keyword evidence="5" id="KW-1015">Disulfide bond</keyword>
<keyword evidence="9" id="KW-1185">Reference proteome</keyword>
<feature type="chain" id="PRO_5041771977" description="Epidermal patterning factor-like protein" evidence="6">
    <location>
        <begin position="29"/>
        <end position="147"/>
    </location>
</feature>
<reference evidence="8" key="1">
    <citation type="submission" date="2022-04" db="EMBL/GenBank/DDBJ databases">
        <title>A functionally conserved STORR gene fusion in Papaver species that diverged 16.8 million years ago.</title>
        <authorList>
            <person name="Catania T."/>
        </authorList>
    </citation>
    <scope>NUCLEOTIDE SEQUENCE</scope>
    <source>
        <strain evidence="8">S-188037</strain>
    </source>
</reference>